<evidence type="ECO:0000256" key="3">
    <source>
        <dbReference type="ARBA" id="ARBA00022723"/>
    </source>
</evidence>
<dbReference type="PANTHER" id="PTHR32479:SF19">
    <property type="entry name" value="ANAEROBIC GLYCEROL-3-PHOSPHATE DEHYDROGENASE SUBUNIT C"/>
    <property type="match status" value="1"/>
</dbReference>
<feature type="domain" description="FAD-binding oxidoreductase/transferase type 4 C-terminal" evidence="9">
    <location>
        <begin position="4"/>
        <end position="61"/>
    </location>
</feature>
<dbReference type="Pfam" id="PF02913">
    <property type="entry name" value="FAD-oxidase_C"/>
    <property type="match status" value="1"/>
</dbReference>
<dbReference type="AlphaFoldDB" id="A0A5C6MBP3"/>
<evidence type="ECO:0000259" key="8">
    <source>
        <dbReference type="Pfam" id="PF02754"/>
    </source>
</evidence>
<evidence type="ECO:0000256" key="6">
    <source>
        <dbReference type="ARBA" id="ARBA00023004"/>
    </source>
</evidence>
<dbReference type="InterPro" id="IPR016171">
    <property type="entry name" value="Vanillyl_alc_oxidase_C-sub2"/>
</dbReference>
<comment type="caution">
    <text evidence="10">The sequence shown here is derived from an EMBL/GenBank/DDBJ whole genome shotgun (WGS) entry which is preliminary data.</text>
</comment>
<organism evidence="10 11">
    <name type="scientific">Planctomyces bekefii</name>
    <dbReference type="NCBI Taxonomy" id="1653850"/>
    <lineage>
        <taxon>Bacteria</taxon>
        <taxon>Pseudomonadati</taxon>
        <taxon>Planctomycetota</taxon>
        <taxon>Planctomycetia</taxon>
        <taxon>Planctomycetales</taxon>
        <taxon>Planctomycetaceae</taxon>
        <taxon>Planctomyces</taxon>
    </lineage>
</organism>
<accession>A0A5C6MBP3</accession>
<keyword evidence="1" id="KW-0004">4Fe-4S</keyword>
<dbReference type="GO" id="GO:0016491">
    <property type="term" value="F:oxidoreductase activity"/>
    <property type="evidence" value="ECO:0007669"/>
    <property type="project" value="UniProtKB-ARBA"/>
</dbReference>
<keyword evidence="5" id="KW-0274">FAD</keyword>
<evidence type="ECO:0000259" key="9">
    <source>
        <dbReference type="Pfam" id="PF02913"/>
    </source>
</evidence>
<keyword evidence="4" id="KW-0677">Repeat</keyword>
<dbReference type="InterPro" id="IPR016164">
    <property type="entry name" value="FAD-linked_Oxase-like_C"/>
</dbReference>
<keyword evidence="3" id="KW-0479">Metal-binding</keyword>
<keyword evidence="11" id="KW-1185">Reference proteome</keyword>
<dbReference type="InterPro" id="IPR017900">
    <property type="entry name" value="4Fe4S_Fe_S_CS"/>
</dbReference>
<dbReference type="Proteomes" id="UP000321083">
    <property type="component" value="Unassembled WGS sequence"/>
</dbReference>
<dbReference type="SUPFAM" id="SSF46548">
    <property type="entry name" value="alpha-helical ferredoxin"/>
    <property type="match status" value="1"/>
</dbReference>
<reference evidence="10 11" key="2">
    <citation type="submission" date="2019-08" db="EMBL/GenBank/DDBJ databases">
        <authorList>
            <person name="Henke P."/>
        </authorList>
    </citation>
    <scope>NUCLEOTIDE SEQUENCE [LARGE SCALE GENOMIC DNA]</scope>
    <source>
        <strain evidence="10">Phe10_nw2017</strain>
    </source>
</reference>
<reference evidence="10 11" key="1">
    <citation type="submission" date="2019-08" db="EMBL/GenBank/DDBJ databases">
        <title>100 year-old enigma solved: identification of Planctomyces bekefii, the type genus and species of the phylum Planctomycetes.</title>
        <authorList>
            <person name="Svetlana D.N."/>
            <person name="Overmann J."/>
        </authorList>
    </citation>
    <scope>NUCLEOTIDE SEQUENCE [LARGE SCALE GENOMIC DNA]</scope>
    <source>
        <strain evidence="10">Phe10_nw2017</strain>
    </source>
</reference>
<proteinExistence type="predicted"/>
<evidence type="ECO:0000256" key="1">
    <source>
        <dbReference type="ARBA" id="ARBA00022485"/>
    </source>
</evidence>
<evidence type="ECO:0000256" key="2">
    <source>
        <dbReference type="ARBA" id="ARBA00022630"/>
    </source>
</evidence>
<gene>
    <name evidence="10" type="ORF">E3A20_07200</name>
</gene>
<dbReference type="InterPro" id="IPR009051">
    <property type="entry name" value="Helical_ferredxn"/>
</dbReference>
<dbReference type="Pfam" id="PF02754">
    <property type="entry name" value="CCG"/>
    <property type="match status" value="1"/>
</dbReference>
<dbReference type="PANTHER" id="PTHR32479">
    <property type="entry name" value="GLYCOLATE OXIDASE IRON-SULFUR SUBUNIT"/>
    <property type="match status" value="1"/>
</dbReference>
<evidence type="ECO:0000256" key="4">
    <source>
        <dbReference type="ARBA" id="ARBA00022737"/>
    </source>
</evidence>
<evidence type="ECO:0008006" key="12">
    <source>
        <dbReference type="Google" id="ProtNLM"/>
    </source>
</evidence>
<dbReference type="GO" id="GO:0050660">
    <property type="term" value="F:flavin adenine dinucleotide binding"/>
    <property type="evidence" value="ECO:0007669"/>
    <property type="project" value="InterPro"/>
</dbReference>
<protein>
    <recommendedName>
        <fullName evidence="12">Anaerobic glycerol-3-phosphate dehydrogenase subunit C</fullName>
    </recommendedName>
</protein>
<keyword evidence="7" id="KW-0411">Iron-sulfur</keyword>
<name>A0A5C6MBP3_9PLAN</name>
<sequence length="535" mass="59509">MNIASDLYSEVARVQGTISGEHGDGISRTPWISSQYGPLVSVFRNVKKLLDPLNLMNPDKIISNDPQPLTGFLRETRLHQAAAESAPALLPVMQFAWQPQAAADAAVRCNGCGSCRVPLPTERMCPFVDHSHSEDFTPRAKANLLRRALCADAPADLLQSESIKPVIESCFNCRQCEIDCPSEVNIPHIVLEARAQFVRAHGLTRTQWLLSRVHSWGKLASRFAWLVNPLLRYRATRHLLQRFTGIAAERRLPAFAARPFMETLRVRREDNSGAPGSNRPTVVYFVDYFANHHDPELAEAFVRVLEHNGFRVYIPREQTISGMNMVSAADLPSARETALKNLRELVEPARERYPILCTEPSAALCLTREYPALIGSEEAQVVAAQTQDAGSFLLDLHRRGLLKKDFTPLPMKVAWHTPCHIRALSREAAMPQLLRLIPQLEVTEFEKGCTGMAGTFGLAAENFSASLRIGSDVIRTMQTIDAVAGTTDCSACRMQMEQQSAIPTIHPIKLLAFAYGLMPRLEKRFRNKPAGLSLS</sequence>
<evidence type="ECO:0000313" key="10">
    <source>
        <dbReference type="EMBL" id="TWW10261.1"/>
    </source>
</evidence>
<dbReference type="Gene3D" id="1.10.45.10">
    <property type="entry name" value="Vanillyl-alcohol Oxidase, Chain A, domain 4"/>
    <property type="match status" value="1"/>
</dbReference>
<dbReference type="InterPro" id="IPR004113">
    <property type="entry name" value="FAD-bd_oxidored_4_C"/>
</dbReference>
<keyword evidence="2" id="KW-0285">Flavoprotein</keyword>
<dbReference type="SUPFAM" id="SSF55103">
    <property type="entry name" value="FAD-linked oxidases, C-terminal domain"/>
    <property type="match status" value="1"/>
</dbReference>
<dbReference type="PROSITE" id="PS00198">
    <property type="entry name" value="4FE4S_FER_1"/>
    <property type="match status" value="1"/>
</dbReference>
<evidence type="ECO:0000313" key="11">
    <source>
        <dbReference type="Proteomes" id="UP000321083"/>
    </source>
</evidence>
<feature type="domain" description="Cysteine-rich" evidence="8">
    <location>
        <begin position="413"/>
        <end position="496"/>
    </location>
</feature>
<keyword evidence="6" id="KW-0408">Iron</keyword>
<evidence type="ECO:0000256" key="7">
    <source>
        <dbReference type="ARBA" id="ARBA00023014"/>
    </source>
</evidence>
<dbReference type="Gene3D" id="1.10.1060.10">
    <property type="entry name" value="Alpha-helical ferredoxin"/>
    <property type="match status" value="1"/>
</dbReference>
<evidence type="ECO:0000256" key="5">
    <source>
        <dbReference type="ARBA" id="ARBA00022827"/>
    </source>
</evidence>
<dbReference type="InterPro" id="IPR004017">
    <property type="entry name" value="Cys_rich_dom"/>
</dbReference>
<dbReference type="GO" id="GO:0046872">
    <property type="term" value="F:metal ion binding"/>
    <property type="evidence" value="ECO:0007669"/>
    <property type="project" value="UniProtKB-KW"/>
</dbReference>
<dbReference type="GO" id="GO:0051539">
    <property type="term" value="F:4 iron, 4 sulfur cluster binding"/>
    <property type="evidence" value="ECO:0007669"/>
    <property type="project" value="UniProtKB-KW"/>
</dbReference>
<dbReference type="EMBL" id="SRHE01000100">
    <property type="protein sequence ID" value="TWW10261.1"/>
    <property type="molecule type" value="Genomic_DNA"/>
</dbReference>
<dbReference type="Pfam" id="PF13534">
    <property type="entry name" value="Fer4_17"/>
    <property type="match status" value="1"/>
</dbReference>